<dbReference type="Proteomes" id="UP000641137">
    <property type="component" value="Unassembled WGS sequence"/>
</dbReference>
<dbReference type="InterPro" id="IPR045336">
    <property type="entry name" value="MmgE_PrpD_N"/>
</dbReference>
<dbReference type="InterPro" id="IPR045337">
    <property type="entry name" value="MmgE_PrpD_C"/>
</dbReference>
<comment type="similarity">
    <text evidence="1">Belongs to the PrpD family.</text>
</comment>
<organism evidence="4 5">
    <name type="scientific">Limoniibacter endophyticus</name>
    <dbReference type="NCBI Taxonomy" id="1565040"/>
    <lineage>
        <taxon>Bacteria</taxon>
        <taxon>Pseudomonadati</taxon>
        <taxon>Pseudomonadota</taxon>
        <taxon>Alphaproteobacteria</taxon>
        <taxon>Hyphomicrobiales</taxon>
        <taxon>Bartonellaceae</taxon>
        <taxon>Limoniibacter</taxon>
    </lineage>
</organism>
<feature type="domain" description="MmgE/PrpD N-terminal" evidence="2">
    <location>
        <begin position="12"/>
        <end position="246"/>
    </location>
</feature>
<dbReference type="EMBL" id="BMZO01000011">
    <property type="protein sequence ID" value="GHC78891.1"/>
    <property type="molecule type" value="Genomic_DNA"/>
</dbReference>
<reference evidence="4" key="2">
    <citation type="submission" date="2020-09" db="EMBL/GenBank/DDBJ databases">
        <authorList>
            <person name="Sun Q."/>
            <person name="Kim S."/>
        </authorList>
    </citation>
    <scope>NUCLEOTIDE SEQUENCE</scope>
    <source>
        <strain evidence="4">KCTC 42097</strain>
    </source>
</reference>
<dbReference type="AlphaFoldDB" id="A0A8J3DJQ1"/>
<accession>A0A8J3DJQ1</accession>
<dbReference type="SUPFAM" id="SSF103378">
    <property type="entry name" value="2-methylcitrate dehydratase PrpD"/>
    <property type="match status" value="1"/>
</dbReference>
<sequence length="451" mass="46833">MSAQGSIAGGDFIHYFATLALSDVPPRIQAEARRLLADQLACVVAARATEIGPVVEEGAQAIWPGGGAVATAYRLARLGDAMDFDDGAAGAHFGCGAVAAALALAPTAGADGAELLTAIIAGFEAGGRIHRATGSYFNRIDGVDRFLPVWGISTPIVYAAAMAATRLLRLPAQTALQALSLAGAFAPIPVGAKWSAMIDLPDTKYCDTGWAAAAGVSGVLLAQTGTTGLTNLLEPDGGLFTMLSASNAAPDELALALGEDWGLSGIRYKEWPCCGMLFGALWAARAIVAEHPGDIGAVEVWVPENTALPRFTNPAPRTFASRQFSLPHAMAMLLFGVESGPLWLDPGIAAQVAITALRERVQVHALTPEHREAGIAAEVVIEIDGVVRRAQTSVAALSLPREPCDDAGIADKLHRMVGGPEAACLWELVAAMPSATPAAEVLKILQETRPR</sequence>
<evidence type="ECO:0000256" key="1">
    <source>
        <dbReference type="ARBA" id="ARBA00006174"/>
    </source>
</evidence>
<dbReference type="InterPro" id="IPR036148">
    <property type="entry name" value="MmgE/PrpD_sf"/>
</dbReference>
<evidence type="ECO:0000259" key="3">
    <source>
        <dbReference type="Pfam" id="PF19305"/>
    </source>
</evidence>
<dbReference type="Gene3D" id="3.30.1330.120">
    <property type="entry name" value="2-methylcitrate dehydratase PrpD"/>
    <property type="match status" value="1"/>
</dbReference>
<gene>
    <name evidence="4" type="ORF">GCM10010136_30980</name>
</gene>
<evidence type="ECO:0000259" key="2">
    <source>
        <dbReference type="Pfam" id="PF03972"/>
    </source>
</evidence>
<reference evidence="4" key="1">
    <citation type="journal article" date="2014" name="Int. J. Syst. Evol. Microbiol.">
        <title>Complete genome sequence of Corynebacterium casei LMG S-19264T (=DSM 44701T), isolated from a smear-ripened cheese.</title>
        <authorList>
            <consortium name="US DOE Joint Genome Institute (JGI-PGF)"/>
            <person name="Walter F."/>
            <person name="Albersmeier A."/>
            <person name="Kalinowski J."/>
            <person name="Ruckert C."/>
        </authorList>
    </citation>
    <scope>NUCLEOTIDE SEQUENCE</scope>
    <source>
        <strain evidence="4">KCTC 42097</strain>
    </source>
</reference>
<evidence type="ECO:0000313" key="5">
    <source>
        <dbReference type="Proteomes" id="UP000641137"/>
    </source>
</evidence>
<protein>
    <recommendedName>
        <fullName evidence="6">2-methylcitrate dehydratase PrpD</fullName>
    </recommendedName>
</protein>
<evidence type="ECO:0008006" key="6">
    <source>
        <dbReference type="Google" id="ProtNLM"/>
    </source>
</evidence>
<dbReference type="GO" id="GO:0016829">
    <property type="term" value="F:lyase activity"/>
    <property type="evidence" value="ECO:0007669"/>
    <property type="project" value="InterPro"/>
</dbReference>
<proteinExistence type="inferred from homology"/>
<comment type="caution">
    <text evidence="4">The sequence shown here is derived from an EMBL/GenBank/DDBJ whole genome shotgun (WGS) entry which is preliminary data.</text>
</comment>
<dbReference type="Pfam" id="PF19305">
    <property type="entry name" value="MmgE_PrpD_C"/>
    <property type="match status" value="1"/>
</dbReference>
<keyword evidence="5" id="KW-1185">Reference proteome</keyword>
<evidence type="ECO:0000313" key="4">
    <source>
        <dbReference type="EMBL" id="GHC78891.1"/>
    </source>
</evidence>
<dbReference type="PANTHER" id="PTHR16943">
    <property type="entry name" value="2-METHYLCITRATE DEHYDRATASE-RELATED"/>
    <property type="match status" value="1"/>
</dbReference>
<dbReference type="Pfam" id="PF03972">
    <property type="entry name" value="MmgE_PrpD_N"/>
    <property type="match status" value="1"/>
</dbReference>
<dbReference type="RefSeq" id="WP_189492235.1">
    <property type="nucleotide sequence ID" value="NZ_BMZO01000011.1"/>
</dbReference>
<name>A0A8J3DJQ1_9HYPH</name>
<dbReference type="InterPro" id="IPR005656">
    <property type="entry name" value="MmgE_PrpD"/>
</dbReference>
<dbReference type="Gene3D" id="1.10.4100.10">
    <property type="entry name" value="2-methylcitrate dehydratase PrpD"/>
    <property type="match status" value="1"/>
</dbReference>
<dbReference type="InterPro" id="IPR042183">
    <property type="entry name" value="MmgE/PrpD_sf_1"/>
</dbReference>
<dbReference type="InterPro" id="IPR042188">
    <property type="entry name" value="MmgE/PrpD_sf_2"/>
</dbReference>
<feature type="domain" description="MmgE/PrpD C-terminal" evidence="3">
    <location>
        <begin position="271"/>
        <end position="418"/>
    </location>
</feature>
<dbReference type="PANTHER" id="PTHR16943:SF8">
    <property type="entry name" value="2-METHYLCITRATE DEHYDRATASE"/>
    <property type="match status" value="1"/>
</dbReference>